<organism evidence="1 2">
    <name type="scientific">Hygrophoropsis aurantiaca</name>
    <dbReference type="NCBI Taxonomy" id="72124"/>
    <lineage>
        <taxon>Eukaryota</taxon>
        <taxon>Fungi</taxon>
        <taxon>Dikarya</taxon>
        <taxon>Basidiomycota</taxon>
        <taxon>Agaricomycotina</taxon>
        <taxon>Agaricomycetes</taxon>
        <taxon>Agaricomycetidae</taxon>
        <taxon>Boletales</taxon>
        <taxon>Coniophorineae</taxon>
        <taxon>Hygrophoropsidaceae</taxon>
        <taxon>Hygrophoropsis</taxon>
    </lineage>
</organism>
<sequence length="1051" mass="114340">MFTVKATYRSETRKIVFAEKTSFPTYDELYHQLYRVFPISHNYYFSKLLFSPDASKASRILIGKEVHSAEEYNTCVTPLRRSWPNALLRFSIFDETPHKVPGAASDRLRVPGSFTPVVPPNALSGGRKLNSHSNAFATEALRSVLPSHIPPPPIILSAAPFQSTQFSSRFDPNTTNSSIQSRKSPQLHCCSVEKGKSEIASLVQNFKGDLDRILQQALGPQSNCDTNSLHDSSVTQTPKASPPQLESYQPVYIPSSVNPHNWCFVCRTSFTGFWYGCVKCAWHAVCSDCFNKSGPTHTFSFGPSHVVTKRSPGGLASLTSAPICAPRNQTPATPMGISEASPVTVERNVTAEHSAKPVVHRGVICDKCDKIIVGIKHKCMDCPDYDLCAPCLGSGSAEAHNPFHEFFDIDTPGQMFVQAVFSGHGEREVPSQDRHNISVNRSDDTRQATRTGGSRGGEATPVVHDATCNLCDSRITGKRYILMHALLASSGWSPILLIVGSNELDRITPEHHPNHGFVIVRKAEDLMMRNSLATDGMTHYATCNSCKATIAGVRYKCMHPSCPDFDLCGHCEALPIAVHPPIHPMLKMKTPDTVVPTVYRVGRTPLINHSREVQPEPQTPRHNSDHPGPACELHSVRDSPLPSAIQLPISPVQSSAPYKAIPLPNSPSSVAESPRRSSIGTFTHSDSNLSTASFGVSSPPLALDSTRDVSQPSWPVNQEMIHLTEPQVQLQSDDKTSSSDTITSRTDLDHLNVETKLVDIESPLIKEALLATPDAFIPSEMIQRDMTPLVSISHTLSALLNGSYMPAPVNLETDIKQDDHVGTEANEEVKHNLSSALVADTTVPGGQVFPPGAEFVKSWRMLNDGTNAWPETTELHFVAGESFTPELSTKLTASVGRVESGEELDVWTAELKAPEAPGRYVGYWRLNDGQSRNFGSSVWIDVTVADQSSDTISEVSLASSSVVMPGAASNRSLTPSVIADHAQLPLVPSSSISKPTTDEEDTISSDGSSVSLVSVPSSADDDDSAIWQESRSQVEPSEYVVLYDSNSSEEE</sequence>
<accession>A0ACB8ANX3</accession>
<protein>
    <submittedName>
        <fullName evidence="1">Uncharacterized protein</fullName>
    </submittedName>
</protein>
<name>A0ACB8ANX3_9AGAM</name>
<proteinExistence type="predicted"/>
<reference evidence="1" key="1">
    <citation type="journal article" date="2021" name="New Phytol.">
        <title>Evolutionary innovations through gain and loss of genes in the ectomycorrhizal Boletales.</title>
        <authorList>
            <person name="Wu G."/>
            <person name="Miyauchi S."/>
            <person name="Morin E."/>
            <person name="Kuo A."/>
            <person name="Drula E."/>
            <person name="Varga T."/>
            <person name="Kohler A."/>
            <person name="Feng B."/>
            <person name="Cao Y."/>
            <person name="Lipzen A."/>
            <person name="Daum C."/>
            <person name="Hundley H."/>
            <person name="Pangilinan J."/>
            <person name="Johnson J."/>
            <person name="Barry K."/>
            <person name="LaButti K."/>
            <person name="Ng V."/>
            <person name="Ahrendt S."/>
            <person name="Min B."/>
            <person name="Choi I.G."/>
            <person name="Park H."/>
            <person name="Plett J.M."/>
            <person name="Magnuson J."/>
            <person name="Spatafora J.W."/>
            <person name="Nagy L.G."/>
            <person name="Henrissat B."/>
            <person name="Grigoriev I.V."/>
            <person name="Yang Z.L."/>
            <person name="Xu J."/>
            <person name="Martin F.M."/>
        </authorList>
    </citation>
    <scope>NUCLEOTIDE SEQUENCE</scope>
    <source>
        <strain evidence="1">ATCC 28755</strain>
    </source>
</reference>
<comment type="caution">
    <text evidence="1">The sequence shown here is derived from an EMBL/GenBank/DDBJ whole genome shotgun (WGS) entry which is preliminary data.</text>
</comment>
<dbReference type="Proteomes" id="UP000790377">
    <property type="component" value="Unassembled WGS sequence"/>
</dbReference>
<gene>
    <name evidence="1" type="ORF">BJ138DRAFT_999464</name>
</gene>
<evidence type="ECO:0000313" key="1">
    <source>
        <dbReference type="EMBL" id="KAH7914718.1"/>
    </source>
</evidence>
<evidence type="ECO:0000313" key="2">
    <source>
        <dbReference type="Proteomes" id="UP000790377"/>
    </source>
</evidence>
<dbReference type="EMBL" id="MU267609">
    <property type="protein sequence ID" value="KAH7914718.1"/>
    <property type="molecule type" value="Genomic_DNA"/>
</dbReference>
<keyword evidence="2" id="KW-1185">Reference proteome</keyword>